<dbReference type="Proteomes" id="UP000691718">
    <property type="component" value="Unassembled WGS sequence"/>
</dbReference>
<name>A0A8S3XR17_PARAO</name>
<sequence length="136" mass="15897">VAVKNRRRYLHNVAISKKKRIATFWTKNIKVMMPAVKIFIFLMAALITSKAQRPFYAGLRPIGFPEIETNDVLLNRFGEDVPGPIEAKGDGNLINRLNKMPIDKRPFWFLNWQAYDDLRKNPQTWPLKPNTFINRN</sequence>
<protein>
    <submittedName>
        <fullName evidence="1">(apollo) hypothetical protein</fullName>
    </submittedName>
</protein>
<reference evidence="1" key="1">
    <citation type="submission" date="2021-04" db="EMBL/GenBank/DDBJ databases">
        <authorList>
            <person name="Tunstrom K."/>
        </authorList>
    </citation>
    <scope>NUCLEOTIDE SEQUENCE</scope>
</reference>
<organism evidence="1 2">
    <name type="scientific">Parnassius apollo</name>
    <name type="common">Apollo butterfly</name>
    <name type="synonym">Papilio apollo</name>
    <dbReference type="NCBI Taxonomy" id="110799"/>
    <lineage>
        <taxon>Eukaryota</taxon>
        <taxon>Metazoa</taxon>
        <taxon>Ecdysozoa</taxon>
        <taxon>Arthropoda</taxon>
        <taxon>Hexapoda</taxon>
        <taxon>Insecta</taxon>
        <taxon>Pterygota</taxon>
        <taxon>Neoptera</taxon>
        <taxon>Endopterygota</taxon>
        <taxon>Lepidoptera</taxon>
        <taxon>Glossata</taxon>
        <taxon>Ditrysia</taxon>
        <taxon>Papilionoidea</taxon>
        <taxon>Papilionidae</taxon>
        <taxon>Parnassiinae</taxon>
        <taxon>Parnassini</taxon>
        <taxon>Parnassius</taxon>
        <taxon>Parnassius</taxon>
    </lineage>
</organism>
<dbReference type="AlphaFoldDB" id="A0A8S3XR17"/>
<keyword evidence="2" id="KW-1185">Reference proteome</keyword>
<evidence type="ECO:0000313" key="1">
    <source>
        <dbReference type="EMBL" id="CAG5033202.1"/>
    </source>
</evidence>
<gene>
    <name evidence="1" type="ORF">PAPOLLO_LOCUS20036</name>
</gene>
<feature type="non-terminal residue" evidence="1">
    <location>
        <position position="1"/>
    </location>
</feature>
<comment type="caution">
    <text evidence="1">The sequence shown here is derived from an EMBL/GenBank/DDBJ whole genome shotgun (WGS) entry which is preliminary data.</text>
</comment>
<evidence type="ECO:0000313" key="2">
    <source>
        <dbReference type="Proteomes" id="UP000691718"/>
    </source>
</evidence>
<accession>A0A8S3XR17</accession>
<proteinExistence type="predicted"/>
<dbReference type="EMBL" id="CAJQZP010001254">
    <property type="protein sequence ID" value="CAG5033202.1"/>
    <property type="molecule type" value="Genomic_DNA"/>
</dbReference>
<dbReference type="OrthoDB" id="6612236at2759"/>